<sequence>MVSRVLEKGNDEDPFVVGISTLHLRIKINQFRQNGHFTLFHIDATFKLSDLGYTVITCSFTDRTRTYHLAAILIVSARTYREYDMAFKSFTKLYQRVFEYQLRVDAIMGDAADAQFNAYRRISPFSESKYLMCFFHVLYNVHKRTRHLQTGPAVTVVSGIIDIHCTTSHKEFCTVRERVMAQWRMESKLSTFADYFEEQWIESRFWRWQIYHSPSSYATTNNPCEVFNATVKRHVQRKASAIRILIRSTVTLAGDVGSDVHSPSTSIAPPN</sequence>
<feature type="domain" description="MULE transposase" evidence="1">
    <location>
        <begin position="40"/>
        <end position="139"/>
    </location>
</feature>
<dbReference type="Proteomes" id="UP000198211">
    <property type="component" value="Unassembled WGS sequence"/>
</dbReference>
<dbReference type="PANTHER" id="PTHR33977">
    <property type="entry name" value="ZINC ION BINDING PROTEIN"/>
    <property type="match status" value="1"/>
</dbReference>
<reference evidence="3" key="1">
    <citation type="submission" date="2017-03" db="EMBL/GenBank/DDBJ databases">
        <title>Phytopthora megakarya and P. palmivora, two closely related causual agents of cacao black pod achieved similar genome size and gene model numbers by different mechanisms.</title>
        <authorList>
            <person name="Ali S."/>
            <person name="Shao J."/>
            <person name="Larry D.J."/>
            <person name="Kronmiller B."/>
            <person name="Shen D."/>
            <person name="Strem M.D."/>
            <person name="Melnick R.L."/>
            <person name="Guiltinan M.J."/>
            <person name="Tyler B.M."/>
            <person name="Meinhardt L.W."/>
            <person name="Bailey B.A."/>
        </authorList>
    </citation>
    <scope>NUCLEOTIDE SEQUENCE [LARGE SCALE GENOMIC DNA]</scope>
    <source>
        <strain evidence="3">zdho120</strain>
    </source>
</reference>
<dbReference type="PANTHER" id="PTHR33977:SF1">
    <property type="entry name" value="ZINC ION BINDING PROTEIN"/>
    <property type="match status" value="1"/>
</dbReference>
<keyword evidence="3" id="KW-1185">Reference proteome</keyword>
<gene>
    <name evidence="2" type="ORF">PHMEG_00015790</name>
</gene>
<accession>A0A225W1X0</accession>
<evidence type="ECO:0000313" key="3">
    <source>
        <dbReference type="Proteomes" id="UP000198211"/>
    </source>
</evidence>
<proteinExistence type="predicted"/>
<dbReference type="OrthoDB" id="116283at2759"/>
<dbReference type="InterPro" id="IPR018289">
    <property type="entry name" value="MULE_transposase_dom"/>
</dbReference>
<evidence type="ECO:0000259" key="1">
    <source>
        <dbReference type="Pfam" id="PF10551"/>
    </source>
</evidence>
<organism evidence="2 3">
    <name type="scientific">Phytophthora megakarya</name>
    <dbReference type="NCBI Taxonomy" id="4795"/>
    <lineage>
        <taxon>Eukaryota</taxon>
        <taxon>Sar</taxon>
        <taxon>Stramenopiles</taxon>
        <taxon>Oomycota</taxon>
        <taxon>Peronosporomycetes</taxon>
        <taxon>Peronosporales</taxon>
        <taxon>Peronosporaceae</taxon>
        <taxon>Phytophthora</taxon>
    </lineage>
</organism>
<dbReference type="EMBL" id="NBNE01002190">
    <property type="protein sequence ID" value="OWZ11219.1"/>
    <property type="molecule type" value="Genomic_DNA"/>
</dbReference>
<evidence type="ECO:0000313" key="2">
    <source>
        <dbReference type="EMBL" id="OWZ11219.1"/>
    </source>
</evidence>
<dbReference type="Pfam" id="PF10551">
    <property type="entry name" value="MULE"/>
    <property type="match status" value="1"/>
</dbReference>
<name>A0A225W1X0_9STRA</name>
<protein>
    <recommendedName>
        <fullName evidence="1">MULE transposase domain-containing protein</fullName>
    </recommendedName>
</protein>
<comment type="caution">
    <text evidence="2">The sequence shown here is derived from an EMBL/GenBank/DDBJ whole genome shotgun (WGS) entry which is preliminary data.</text>
</comment>
<dbReference type="AlphaFoldDB" id="A0A225W1X0"/>